<dbReference type="SUPFAM" id="SSF55811">
    <property type="entry name" value="Nudix"/>
    <property type="match status" value="1"/>
</dbReference>
<keyword evidence="3" id="KW-1185">Reference proteome</keyword>
<dbReference type="CDD" id="cd18873">
    <property type="entry name" value="NUDIX_NadM_like"/>
    <property type="match status" value="1"/>
</dbReference>
<comment type="caution">
    <text evidence="2">The sequence shown here is derived from an EMBL/GenBank/DDBJ whole genome shotgun (WGS) entry which is preliminary data.</text>
</comment>
<protein>
    <submittedName>
        <fullName evidence="2">NUDIX hydrolase</fullName>
    </submittedName>
</protein>
<dbReference type="RefSeq" id="WP_309814703.1">
    <property type="nucleotide sequence ID" value="NZ_JBDXMX010000002.1"/>
</dbReference>
<gene>
    <name evidence="2" type="ORF">ABDK96_05470</name>
</gene>
<dbReference type="SUPFAM" id="SSF46785">
    <property type="entry name" value="Winged helix' DNA-binding domain"/>
    <property type="match status" value="1"/>
</dbReference>
<dbReference type="EMBL" id="JBDXMX010000002">
    <property type="protein sequence ID" value="MEO9247122.1"/>
    <property type="molecule type" value="Genomic_DNA"/>
</dbReference>
<sequence length="228" mass="25956">MSPQRDDLLAYPRPSVAADVVLLTVADGQLNVVLRQRDQGSHAGEWMLPGTMLRERERLGEAVLRCLDTRMHIQGRSPRQLHVFDDPARDERGWVLTVTHLDVLPLSELERGLAHGHGQLRPVSEVQGLPFSHDEIIAWAVRMVRWEYGQVPDPWNLLENEFTMTQLRQIHDAVAGSRHQKDTFRRAMEPQLEALEVRAVPPGGNGLGRPARIYRRQPNTDQPLLIMT</sequence>
<evidence type="ECO:0000313" key="2">
    <source>
        <dbReference type="EMBL" id="MEO9247122.1"/>
    </source>
</evidence>
<organism evidence="2 3">
    <name type="scientific">Citricoccus nitrophenolicus</name>
    <dbReference type="NCBI Taxonomy" id="863575"/>
    <lineage>
        <taxon>Bacteria</taxon>
        <taxon>Bacillati</taxon>
        <taxon>Actinomycetota</taxon>
        <taxon>Actinomycetes</taxon>
        <taxon>Micrococcales</taxon>
        <taxon>Micrococcaceae</taxon>
        <taxon>Citricoccus</taxon>
    </lineage>
</organism>
<dbReference type="InterPro" id="IPR036388">
    <property type="entry name" value="WH-like_DNA-bd_sf"/>
</dbReference>
<dbReference type="Gene3D" id="3.90.79.10">
    <property type="entry name" value="Nucleoside Triphosphate Pyrophosphohydrolase"/>
    <property type="match status" value="1"/>
</dbReference>
<proteinExistence type="predicted"/>
<dbReference type="InterPro" id="IPR054105">
    <property type="entry name" value="WHD_NrtR"/>
</dbReference>
<keyword evidence="2" id="KW-0378">Hydrolase</keyword>
<reference evidence="2 3" key="1">
    <citation type="submission" date="2024-05" db="EMBL/GenBank/DDBJ databases">
        <authorList>
            <person name="Yi C."/>
        </authorList>
    </citation>
    <scope>NUCLEOTIDE SEQUENCE [LARGE SCALE GENOMIC DNA]</scope>
    <source>
        <strain evidence="2 3">XS13</strain>
    </source>
</reference>
<dbReference type="GO" id="GO:0016787">
    <property type="term" value="F:hydrolase activity"/>
    <property type="evidence" value="ECO:0007669"/>
    <property type="project" value="UniProtKB-KW"/>
</dbReference>
<dbReference type="Pfam" id="PF21906">
    <property type="entry name" value="WHD_NrtR"/>
    <property type="match status" value="1"/>
</dbReference>
<dbReference type="InterPro" id="IPR015797">
    <property type="entry name" value="NUDIX_hydrolase-like_dom_sf"/>
</dbReference>
<dbReference type="Gene3D" id="1.10.10.10">
    <property type="entry name" value="Winged helix-like DNA-binding domain superfamily/Winged helix DNA-binding domain"/>
    <property type="match status" value="1"/>
</dbReference>
<accession>A0ABV0II28</accession>
<name>A0ABV0II28_9MICC</name>
<evidence type="ECO:0000259" key="1">
    <source>
        <dbReference type="Pfam" id="PF21906"/>
    </source>
</evidence>
<feature type="domain" description="NrtR DNA-binding winged helix" evidence="1">
    <location>
        <begin position="155"/>
        <end position="215"/>
    </location>
</feature>
<evidence type="ECO:0000313" key="3">
    <source>
        <dbReference type="Proteomes" id="UP001484097"/>
    </source>
</evidence>
<dbReference type="Proteomes" id="UP001484097">
    <property type="component" value="Unassembled WGS sequence"/>
</dbReference>
<dbReference type="InterPro" id="IPR036390">
    <property type="entry name" value="WH_DNA-bd_sf"/>
</dbReference>